<feature type="signal peptide" evidence="1">
    <location>
        <begin position="1"/>
        <end position="20"/>
    </location>
</feature>
<evidence type="ECO:0000313" key="3">
    <source>
        <dbReference type="Proteomes" id="UP000245624"/>
    </source>
</evidence>
<evidence type="ECO:0000313" key="2">
    <source>
        <dbReference type="EMBL" id="PWU70284.1"/>
    </source>
</evidence>
<sequence>MKKYAILCCCILLAACSANLVKEGSAELYHTEYPLELELDLPTKIAPKQVFSVRVLLIRNEVPINELEGVQLKVWKNEQPNRILESNLAYEKEGWYQTDLTLTEDGIYFLQVLASTDQSSILPTKRFIVGELSDEELNQLKQLEEKPDQESHHEHH</sequence>
<keyword evidence="1" id="KW-0732">Signal</keyword>
<accession>A0A317L4T2</accession>
<dbReference type="EMBL" id="QGTD01000001">
    <property type="protein sequence ID" value="PWU70284.1"/>
    <property type="molecule type" value="Genomic_DNA"/>
</dbReference>
<comment type="caution">
    <text evidence="2">The sequence shown here is derived from an EMBL/GenBank/DDBJ whole genome shotgun (WGS) entry which is preliminary data.</text>
</comment>
<dbReference type="RefSeq" id="WP_109982840.1">
    <property type="nucleotide sequence ID" value="NZ_QGTD01000001.1"/>
</dbReference>
<name>A0A317L4T2_9BACI</name>
<protein>
    <recommendedName>
        <fullName evidence="4">YtkA-like domain-containing protein</fullName>
    </recommendedName>
</protein>
<dbReference type="PROSITE" id="PS51257">
    <property type="entry name" value="PROKAR_LIPOPROTEIN"/>
    <property type="match status" value="1"/>
</dbReference>
<organism evidence="2 3">
    <name type="scientific">Gracilibacillus dipsosauri</name>
    <dbReference type="NCBI Taxonomy" id="178340"/>
    <lineage>
        <taxon>Bacteria</taxon>
        <taxon>Bacillati</taxon>
        <taxon>Bacillota</taxon>
        <taxon>Bacilli</taxon>
        <taxon>Bacillales</taxon>
        <taxon>Bacillaceae</taxon>
        <taxon>Gracilibacillus</taxon>
    </lineage>
</organism>
<dbReference type="OrthoDB" id="2679563at2"/>
<gene>
    <name evidence="2" type="ORF">DLJ74_00115</name>
</gene>
<dbReference type="Proteomes" id="UP000245624">
    <property type="component" value="Unassembled WGS sequence"/>
</dbReference>
<reference evidence="2 3" key="1">
    <citation type="submission" date="2018-05" db="EMBL/GenBank/DDBJ databases">
        <title>Genomic analysis of Gracilibacillus dipsosauri DD1 reveals novel features of a salt-tolerant amylase.</title>
        <authorList>
            <person name="Deutch C.E."/>
            <person name="Yang S."/>
        </authorList>
    </citation>
    <scope>NUCLEOTIDE SEQUENCE [LARGE SCALE GENOMIC DNA]</scope>
    <source>
        <strain evidence="2 3">DD1</strain>
    </source>
</reference>
<evidence type="ECO:0000256" key="1">
    <source>
        <dbReference type="SAM" id="SignalP"/>
    </source>
</evidence>
<evidence type="ECO:0008006" key="4">
    <source>
        <dbReference type="Google" id="ProtNLM"/>
    </source>
</evidence>
<keyword evidence="3" id="KW-1185">Reference proteome</keyword>
<proteinExistence type="predicted"/>
<feature type="chain" id="PRO_5039244058" description="YtkA-like domain-containing protein" evidence="1">
    <location>
        <begin position="21"/>
        <end position="156"/>
    </location>
</feature>
<dbReference type="AlphaFoldDB" id="A0A317L4T2"/>